<reference evidence="2" key="1">
    <citation type="journal article" date="2011" name="Nature">
        <title>Genome sequence and analysis of the tuber crop potato.</title>
        <authorList>
            <consortium name="The Potato Genome Sequencing Consortium"/>
        </authorList>
    </citation>
    <scope>NUCLEOTIDE SEQUENCE [LARGE SCALE GENOMIC DNA]</scope>
    <source>
        <strain evidence="2">cv. DM1-3 516 R44</strain>
    </source>
</reference>
<evidence type="ECO:0000313" key="1">
    <source>
        <dbReference type="EnsemblPlants" id="PGSC0003DMT400085224"/>
    </source>
</evidence>
<sequence>MPLWWGRYSGIWGTVEGRGRDLKLKMKDEEVTGSKVPLWQDIMSPWRHRYSGMRAAVAGQTPHNVVNKPLNDFIWHFQLLDLRNDPQAISTHFSPFLRLKMNYRCHEIITELYDLDDVLEIVIVVCEWDRLPRSGIIMGSVATFRHKYGIGLPRSSKLTV</sequence>
<accession>M1D910</accession>
<keyword evidence="2" id="KW-1185">Reference proteome</keyword>
<name>M1D910_SOLTU</name>
<dbReference type="InParanoid" id="M1D910"/>
<dbReference type="Gramene" id="PGSC0003DMT400085224">
    <property type="protein sequence ID" value="PGSC0003DMT400085224"/>
    <property type="gene ID" value="PGSC0003DMG400034795"/>
</dbReference>
<organism evidence="1 2">
    <name type="scientific">Solanum tuberosum</name>
    <name type="common">Potato</name>
    <dbReference type="NCBI Taxonomy" id="4113"/>
    <lineage>
        <taxon>Eukaryota</taxon>
        <taxon>Viridiplantae</taxon>
        <taxon>Streptophyta</taxon>
        <taxon>Embryophyta</taxon>
        <taxon>Tracheophyta</taxon>
        <taxon>Spermatophyta</taxon>
        <taxon>Magnoliopsida</taxon>
        <taxon>eudicotyledons</taxon>
        <taxon>Gunneridae</taxon>
        <taxon>Pentapetalae</taxon>
        <taxon>asterids</taxon>
        <taxon>lamiids</taxon>
        <taxon>Solanales</taxon>
        <taxon>Solanaceae</taxon>
        <taxon>Solanoideae</taxon>
        <taxon>Solaneae</taxon>
        <taxon>Solanum</taxon>
    </lineage>
</organism>
<dbReference type="AlphaFoldDB" id="M1D910"/>
<reference evidence="1" key="2">
    <citation type="submission" date="2015-06" db="UniProtKB">
        <authorList>
            <consortium name="EnsemblPlants"/>
        </authorList>
    </citation>
    <scope>IDENTIFICATION</scope>
    <source>
        <strain evidence="1">DM1-3 516 R44</strain>
    </source>
</reference>
<dbReference type="HOGENOM" id="CLU_1655216_0_0_1"/>
<dbReference type="PaxDb" id="4113-PGSC0003DMT400085224"/>
<proteinExistence type="predicted"/>
<dbReference type="EnsemblPlants" id="PGSC0003DMT400085224">
    <property type="protein sequence ID" value="PGSC0003DMT400085224"/>
    <property type="gene ID" value="PGSC0003DMG400034795"/>
</dbReference>
<evidence type="ECO:0000313" key="2">
    <source>
        <dbReference type="Proteomes" id="UP000011115"/>
    </source>
</evidence>
<protein>
    <submittedName>
        <fullName evidence="1">Uncharacterized protein</fullName>
    </submittedName>
</protein>
<dbReference type="Proteomes" id="UP000011115">
    <property type="component" value="Unassembled WGS sequence"/>
</dbReference>